<name>A0A7G5C694_9BACL</name>
<dbReference type="InterPro" id="IPR014833">
    <property type="entry name" value="TnsA_N"/>
</dbReference>
<dbReference type="Pfam" id="PF08722">
    <property type="entry name" value="Tn7_TnsA-like_N"/>
    <property type="match status" value="1"/>
</dbReference>
<evidence type="ECO:0000259" key="1">
    <source>
        <dbReference type="Pfam" id="PF08722"/>
    </source>
</evidence>
<dbReference type="GO" id="GO:0003676">
    <property type="term" value="F:nucleic acid binding"/>
    <property type="evidence" value="ECO:0007669"/>
    <property type="project" value="InterPro"/>
</dbReference>
<dbReference type="KEGG" id="cchl:FPL14_28845"/>
<feature type="domain" description="TnsA endonuclease N-terminal" evidence="1">
    <location>
        <begin position="46"/>
        <end position="127"/>
    </location>
</feature>
<dbReference type="Proteomes" id="UP000515679">
    <property type="component" value="Chromosome"/>
</dbReference>
<evidence type="ECO:0000313" key="2">
    <source>
        <dbReference type="EMBL" id="QMV44728.1"/>
    </source>
</evidence>
<evidence type="ECO:0000313" key="3">
    <source>
        <dbReference type="Proteomes" id="UP000515679"/>
    </source>
</evidence>
<dbReference type="EMBL" id="CP041969">
    <property type="protein sequence ID" value="QMV44728.1"/>
    <property type="molecule type" value="Genomic_DNA"/>
</dbReference>
<dbReference type="RefSeq" id="WP_182301019.1">
    <property type="nucleotide sequence ID" value="NZ_CP041969.1"/>
</dbReference>
<proteinExistence type="predicted"/>
<dbReference type="Gene3D" id="3.40.1350.10">
    <property type="match status" value="1"/>
</dbReference>
<sequence length="224" mass="26392">MYTPITIGRNMKYGSNYWTGLSSKINRKVQFYSDLEYDHWVHVETNPKVKSFCEQPLKIRHSMNGEVVDSIFDMWILFTDGTELFVEVKYQSELQPGNPKYERTIRQTSAQEEWCRSNNKKYQIKTDATIRSNSLYLSNLKQIISYTRNRIAPIEMDKHRIMNCIEDKKMSLRDIESTLYSLSPQRIRESICILIYLGYFNANIDSCVIGPSLEVWRNAQTKNN</sequence>
<gene>
    <name evidence="2" type="ORF">FPL14_28845</name>
</gene>
<keyword evidence="3" id="KW-1185">Reference proteome</keyword>
<dbReference type="AlphaFoldDB" id="A0A7G5C694"/>
<reference evidence="2 3" key="1">
    <citation type="submission" date="2019-07" db="EMBL/GenBank/DDBJ databases">
        <authorList>
            <person name="Kim J.K."/>
            <person name="Cheong H.-M."/>
            <person name="Choi Y."/>
            <person name="Hwang K.J."/>
            <person name="Lee S."/>
            <person name="Choi C."/>
        </authorList>
    </citation>
    <scope>NUCLEOTIDE SEQUENCE [LARGE SCALE GENOMIC DNA]</scope>
    <source>
        <strain evidence="2 3">KS 22</strain>
    </source>
</reference>
<protein>
    <submittedName>
        <fullName evidence="2">S-layer protein</fullName>
    </submittedName>
</protein>
<dbReference type="InterPro" id="IPR011856">
    <property type="entry name" value="tRNA_endonuc-like_dom_sf"/>
</dbReference>
<organism evidence="2 3">
    <name type="scientific">Cohnella cholangitidis</name>
    <dbReference type="NCBI Taxonomy" id="2598458"/>
    <lineage>
        <taxon>Bacteria</taxon>
        <taxon>Bacillati</taxon>
        <taxon>Bacillota</taxon>
        <taxon>Bacilli</taxon>
        <taxon>Bacillales</taxon>
        <taxon>Paenibacillaceae</taxon>
        <taxon>Cohnella</taxon>
    </lineage>
</organism>
<accession>A0A7G5C694</accession>